<evidence type="ECO:0000259" key="11">
    <source>
        <dbReference type="Pfam" id="PF02782"/>
    </source>
</evidence>
<evidence type="ECO:0000256" key="5">
    <source>
        <dbReference type="ARBA" id="ARBA00022840"/>
    </source>
</evidence>
<feature type="active site" description="Proton acceptor" evidence="8">
    <location>
        <position position="235"/>
    </location>
</feature>
<evidence type="ECO:0000256" key="7">
    <source>
        <dbReference type="ARBA" id="ARBA00023308"/>
    </source>
</evidence>
<feature type="binding site" evidence="8">
    <location>
        <position position="302"/>
    </location>
    <ligand>
        <name>ATP</name>
        <dbReference type="ChEBI" id="CHEBI:30616"/>
    </ligand>
</feature>
<evidence type="ECO:0000256" key="6">
    <source>
        <dbReference type="ARBA" id="ARBA00023157"/>
    </source>
</evidence>
<dbReference type="PIRSF" id="PIRSF000538">
    <property type="entry name" value="GlpK"/>
    <property type="match status" value="1"/>
</dbReference>
<feature type="binding site" evidence="8">
    <location>
        <position position="257"/>
    </location>
    <ligand>
        <name>ATP</name>
        <dbReference type="ChEBI" id="CHEBI:30616"/>
    </ligand>
</feature>
<feature type="domain" description="Carbohydrate kinase FGGY C-terminal" evidence="11">
    <location>
        <begin position="251"/>
        <end position="440"/>
    </location>
</feature>
<dbReference type="eggNOG" id="COG1070">
    <property type="taxonomic scope" value="Bacteria"/>
</dbReference>
<evidence type="ECO:0000313" key="12">
    <source>
        <dbReference type="EMBL" id="EOW84402.1"/>
    </source>
</evidence>
<accession>S1N609</accession>
<comment type="caution">
    <text evidence="12">The sequence shown here is derived from an EMBL/GenBank/DDBJ whole genome shotgun (WGS) entry which is preliminary data.</text>
</comment>
<dbReference type="SUPFAM" id="SSF53067">
    <property type="entry name" value="Actin-like ATPase domain"/>
    <property type="match status" value="2"/>
</dbReference>
<dbReference type="HAMAP" id="MF_01535">
    <property type="entry name" value="Rhamnulokinase"/>
    <property type="match status" value="1"/>
</dbReference>
<comment type="similarity">
    <text evidence="8">Belongs to the rhamnulokinase family.</text>
</comment>
<feature type="domain" description="Carbohydrate kinase FGGY N-terminal" evidence="10">
    <location>
        <begin position="4"/>
        <end position="242"/>
    </location>
</feature>
<dbReference type="GO" id="GO:0006071">
    <property type="term" value="P:glycerol metabolic process"/>
    <property type="evidence" value="ECO:0007669"/>
    <property type="project" value="TreeGrafter"/>
</dbReference>
<dbReference type="InterPro" id="IPR000577">
    <property type="entry name" value="Carb_kinase_FGGY"/>
</dbReference>
<sequence>MKHYVAVDIGASSGRLMYSQLVEGKITLKEVHRFKNGFTNIAGHDRWDIEHLLEEILIGLAKLKQNGITECILGIDTWAVDYCLVDQQGNLLFQPIAYRDERTKTAITDFSKHYSLDRLYTRTGIQLQPFNTLFQLWVEDRALLQQADKLLLIPDYLGFCLTGKMVTEKTNASTTQLLNVHTKTWDEELLELLQLPKSLFAPLVDAGTTLGELKQERFAAYDLPKTIVVNVASHDTASAIIGTPGQSSNWAYLSSGTWSLLGVESSVENISQAAFLANYTNEWGAHNTIRFLKNIMGMWLIQEVAREDHYTHSYAEIAQMASEVPAFQQLVDVNAAAFLNPTSMTQAFKDYCQQTNQKVPQTLAEVAHCIYDNLALCYAYELEQLMKLTQTENKIDALHIVGGGSNNAFLNQLTADIAQIKVIAGPAEATALGNIMMQMINQGEFQSIQEARKALAHSFDYASYLPQALNQDILANYHQFMTTNRN</sequence>
<feature type="binding site" evidence="8">
    <location>
        <begin position="11"/>
        <end position="15"/>
    </location>
    <ligand>
        <name>ATP</name>
        <dbReference type="ChEBI" id="CHEBI:30616"/>
    </ligand>
</feature>
<comment type="cofactor">
    <cofactor evidence="8">
        <name>Mg(2+)</name>
        <dbReference type="ChEBI" id="CHEBI:18420"/>
    </cofactor>
</comment>
<keyword evidence="7 8" id="KW-0684">Rhamnose metabolism</keyword>
<dbReference type="FunFam" id="3.30.420.40:FF:000064">
    <property type="entry name" value="Rhamnulokinase"/>
    <property type="match status" value="1"/>
</dbReference>
<feature type="binding site" evidence="8">
    <location>
        <begin position="234"/>
        <end position="236"/>
    </location>
    <ligand>
        <name>substrate</name>
    </ligand>
</feature>
<gene>
    <name evidence="8" type="primary">rhaB</name>
    <name evidence="12" type="ORF">I568_00897</name>
</gene>
<dbReference type="InterPro" id="IPR018485">
    <property type="entry name" value="FGGY_C"/>
</dbReference>
<proteinExistence type="inferred from homology"/>
<feature type="binding site" evidence="8">
    <location>
        <position position="79"/>
    </location>
    <ligand>
        <name>substrate</name>
    </ligand>
</feature>
<organism evidence="12 13">
    <name type="scientific">Enterococcus columbae DSM 7374 = ATCC 51263</name>
    <dbReference type="NCBI Taxonomy" id="1121865"/>
    <lineage>
        <taxon>Bacteria</taxon>
        <taxon>Bacillati</taxon>
        <taxon>Bacillota</taxon>
        <taxon>Bacilli</taxon>
        <taxon>Lactobacillales</taxon>
        <taxon>Enterococcaceae</taxon>
        <taxon>Enterococcus</taxon>
    </lineage>
</organism>
<keyword evidence="8" id="KW-0460">Magnesium</keyword>
<dbReference type="OrthoDB" id="9805576at2"/>
<dbReference type="PANTHER" id="PTHR10196">
    <property type="entry name" value="SUGAR KINASE"/>
    <property type="match status" value="1"/>
</dbReference>
<dbReference type="PATRIC" id="fig|1121865.3.peg.292"/>
<evidence type="ECO:0000259" key="10">
    <source>
        <dbReference type="Pfam" id="PF00370"/>
    </source>
</evidence>
<dbReference type="GO" id="GO:0019301">
    <property type="term" value="P:rhamnose catabolic process"/>
    <property type="evidence" value="ECO:0007669"/>
    <property type="project" value="UniProtKB-UniRule"/>
</dbReference>
<dbReference type="Proteomes" id="UP000014113">
    <property type="component" value="Unassembled WGS sequence"/>
</dbReference>
<dbReference type="InterPro" id="IPR043129">
    <property type="entry name" value="ATPase_NBD"/>
</dbReference>
<comment type="function">
    <text evidence="8">Involved in the catabolism of L-rhamnose (6-deoxy-L-mannose). Catalyzes the transfer of the gamma-phosphate group from ATP to the 1-hydroxyl group of L-rhamnulose to yield L-rhamnulose 1-phosphate.</text>
</comment>
<comment type="similarity">
    <text evidence="1">Belongs to the FGGY kinase family.</text>
</comment>
<dbReference type="NCBIfam" id="TIGR02627">
    <property type="entry name" value="rhamnulo_kin"/>
    <property type="match status" value="1"/>
</dbReference>
<comment type="caution">
    <text evidence="8">Lacks conserved residue(s) required for the propagation of feature annotation.</text>
</comment>
<evidence type="ECO:0000256" key="3">
    <source>
        <dbReference type="ARBA" id="ARBA00022741"/>
    </source>
</evidence>
<keyword evidence="3 8" id="KW-0547">Nucleotide-binding</keyword>
<dbReference type="Pfam" id="PF00370">
    <property type="entry name" value="FGGY_N"/>
    <property type="match status" value="1"/>
</dbReference>
<dbReference type="EC" id="2.7.1.5" evidence="8 9"/>
<reference evidence="12 13" key="1">
    <citation type="submission" date="2013-03" db="EMBL/GenBank/DDBJ databases">
        <title>The Genome Sequence of Enterococcus columbae ATCC_51263 (PacBio/Illumina hybrid assembly).</title>
        <authorList>
            <consortium name="The Broad Institute Genomics Platform"/>
            <consortium name="The Broad Institute Genome Sequencing Center for Infectious Disease"/>
            <person name="Earl A."/>
            <person name="Russ C."/>
            <person name="Gilmore M."/>
            <person name="Surin D."/>
            <person name="Walker B."/>
            <person name="Young S."/>
            <person name="Zeng Q."/>
            <person name="Gargeya S."/>
            <person name="Fitzgerald M."/>
            <person name="Haas B."/>
            <person name="Abouelleil A."/>
            <person name="Allen A.W."/>
            <person name="Alvarado L."/>
            <person name="Arachchi H.M."/>
            <person name="Berlin A.M."/>
            <person name="Chapman S.B."/>
            <person name="Gainer-Dewar J."/>
            <person name="Goldberg J."/>
            <person name="Griggs A."/>
            <person name="Gujja S."/>
            <person name="Hansen M."/>
            <person name="Howarth C."/>
            <person name="Imamovic A."/>
            <person name="Ireland A."/>
            <person name="Larimer J."/>
            <person name="McCowan C."/>
            <person name="Murphy C."/>
            <person name="Pearson M."/>
            <person name="Poon T.W."/>
            <person name="Priest M."/>
            <person name="Roberts A."/>
            <person name="Saif S."/>
            <person name="Shea T."/>
            <person name="Sisk P."/>
            <person name="Sykes S."/>
            <person name="Wortman J."/>
            <person name="Nusbaum C."/>
            <person name="Birren B."/>
        </authorList>
    </citation>
    <scope>NUCLEOTIDE SEQUENCE [LARGE SCALE GENOMIC DNA]</scope>
    <source>
        <strain evidence="12 13">ATCC 51263</strain>
    </source>
</reference>
<keyword evidence="5 8" id="KW-0067">ATP-binding</keyword>
<dbReference type="UniPathway" id="UPA00541">
    <property type="reaction ID" value="UER00602"/>
</dbReference>
<dbReference type="GO" id="GO:0004370">
    <property type="term" value="F:glycerol kinase activity"/>
    <property type="evidence" value="ECO:0007669"/>
    <property type="project" value="TreeGrafter"/>
</dbReference>
<dbReference type="InterPro" id="IPR018484">
    <property type="entry name" value="FGGY_N"/>
</dbReference>
<evidence type="ECO:0000256" key="4">
    <source>
        <dbReference type="ARBA" id="ARBA00022777"/>
    </source>
</evidence>
<dbReference type="GO" id="GO:0008993">
    <property type="term" value="F:rhamnulokinase activity"/>
    <property type="evidence" value="ECO:0007669"/>
    <property type="project" value="UniProtKB-UniRule"/>
</dbReference>
<dbReference type="GO" id="GO:0005829">
    <property type="term" value="C:cytosol"/>
    <property type="evidence" value="ECO:0007669"/>
    <property type="project" value="TreeGrafter"/>
</dbReference>
<comment type="catalytic activity">
    <reaction evidence="8">
        <text>L-rhamnulose + ATP = L-rhamnulose 1-phosphate + ADP + H(+)</text>
        <dbReference type="Rhea" id="RHEA:20117"/>
        <dbReference type="ChEBI" id="CHEBI:15378"/>
        <dbReference type="ChEBI" id="CHEBI:17897"/>
        <dbReference type="ChEBI" id="CHEBI:30616"/>
        <dbReference type="ChEBI" id="CHEBI:58313"/>
        <dbReference type="ChEBI" id="CHEBI:456216"/>
        <dbReference type="EC" id="2.7.1.5"/>
    </reaction>
</comment>
<protein>
    <recommendedName>
        <fullName evidence="8 9">Rhamnulokinase</fullName>
        <shortName evidence="8">RhaB</shortName>
        <ecNumber evidence="8 9">2.7.1.5</ecNumber>
    </recommendedName>
    <alternativeName>
        <fullName evidence="8">ATP:L-rhamnulose phosphotransferase</fullName>
    </alternativeName>
    <alternativeName>
        <fullName evidence="8">L-rhamnulose 1-kinase</fullName>
    </alternativeName>
    <alternativeName>
        <fullName evidence="8">Rhamnulose kinase</fullName>
    </alternativeName>
</protein>
<keyword evidence="4 8" id="KW-0418">Kinase</keyword>
<dbReference type="PANTHER" id="PTHR10196:SF93">
    <property type="entry name" value="L-RHAMNULOKINASE"/>
    <property type="match status" value="1"/>
</dbReference>
<evidence type="ECO:0000313" key="13">
    <source>
        <dbReference type="Proteomes" id="UP000014113"/>
    </source>
</evidence>
<dbReference type="AlphaFoldDB" id="S1N609"/>
<dbReference type="STRING" id="1121865.OMW_00299"/>
<dbReference type="RefSeq" id="WP_016182464.1">
    <property type="nucleotide sequence ID" value="NZ_JXKI01000002.1"/>
</dbReference>
<dbReference type="EMBL" id="ASWJ01000004">
    <property type="protein sequence ID" value="EOW84402.1"/>
    <property type="molecule type" value="Genomic_DNA"/>
</dbReference>
<keyword evidence="13" id="KW-1185">Reference proteome</keyword>
<evidence type="ECO:0000256" key="2">
    <source>
        <dbReference type="ARBA" id="ARBA00022679"/>
    </source>
</evidence>
<dbReference type="GO" id="GO:0005524">
    <property type="term" value="F:ATP binding"/>
    <property type="evidence" value="ECO:0007669"/>
    <property type="project" value="UniProtKB-KW"/>
</dbReference>
<dbReference type="CDD" id="cd07771">
    <property type="entry name" value="ASKHA_NBD_FGGY_RhaB-like"/>
    <property type="match status" value="1"/>
</dbReference>
<evidence type="ECO:0000256" key="9">
    <source>
        <dbReference type="NCBIfam" id="TIGR02627"/>
    </source>
</evidence>
<comment type="pathway">
    <text evidence="8">Carbohydrate degradation; L-rhamnose degradation; glycerone phosphate from L-rhamnose: step 2/3.</text>
</comment>
<dbReference type="Pfam" id="PF02782">
    <property type="entry name" value="FGGY_C"/>
    <property type="match status" value="1"/>
</dbReference>
<dbReference type="InterPro" id="IPR013449">
    <property type="entry name" value="Rhamnulokinase"/>
</dbReference>
<dbReference type="Gene3D" id="3.30.420.40">
    <property type="match status" value="2"/>
</dbReference>
<keyword evidence="2 8" id="KW-0808">Transferase</keyword>
<keyword evidence="6 8" id="KW-1015">Disulfide bond</keyword>
<feature type="disulfide bond" evidence="8">
    <location>
        <begin position="352"/>
        <end position="369"/>
    </location>
</feature>
<feature type="binding site" evidence="8">
    <location>
        <position position="403"/>
    </location>
    <ligand>
        <name>ATP</name>
        <dbReference type="ChEBI" id="CHEBI:30616"/>
    </ligand>
</feature>
<name>S1N609_9ENTE</name>
<feature type="binding site" evidence="8">
    <location>
        <position position="294"/>
    </location>
    <ligand>
        <name>substrate</name>
    </ligand>
</feature>
<evidence type="ECO:0000256" key="8">
    <source>
        <dbReference type="HAMAP-Rule" id="MF_01535"/>
    </source>
</evidence>
<evidence type="ECO:0000256" key="1">
    <source>
        <dbReference type="ARBA" id="ARBA00009156"/>
    </source>
</evidence>